<dbReference type="AlphaFoldDB" id="A0A927F9M0"/>
<dbReference type="RefSeq" id="WP_191616837.1">
    <property type="nucleotide sequence ID" value="NZ_JACYFG010000013.1"/>
</dbReference>
<evidence type="ECO:0000313" key="1">
    <source>
        <dbReference type="EMBL" id="MBD5779705.1"/>
    </source>
</evidence>
<sequence>MACQLSAQEEAQPSFRVLGYGDGDFQGIFFEREGVEGDELVELVFVPDRKSRPVTLASEPGRLSFFAQSLNARGKIERRGLGEVTWPAGAERVLVVFLQKENGGDSPPEYDYLVFDESPAVWGPRCARFLNLTGVPLNAKMQRFEFPVEVGATDILCFEGEYSVPMTLELSLPWKGRKEIVYSARFVADQYSPKLLVVKPPPVAGSFKVVVETIW</sequence>
<dbReference type="EMBL" id="JACYFG010000013">
    <property type="protein sequence ID" value="MBD5779705.1"/>
    <property type="molecule type" value="Genomic_DNA"/>
</dbReference>
<organism evidence="1 2">
    <name type="scientific">Pelagicoccus enzymogenes</name>
    <dbReference type="NCBI Taxonomy" id="2773457"/>
    <lineage>
        <taxon>Bacteria</taxon>
        <taxon>Pseudomonadati</taxon>
        <taxon>Verrucomicrobiota</taxon>
        <taxon>Opitutia</taxon>
        <taxon>Puniceicoccales</taxon>
        <taxon>Pelagicoccaceae</taxon>
        <taxon>Pelagicoccus</taxon>
    </lineage>
</organism>
<gene>
    <name evidence="1" type="ORF">IEN85_09380</name>
</gene>
<keyword evidence="2" id="KW-1185">Reference proteome</keyword>
<name>A0A927F9M0_9BACT</name>
<proteinExistence type="predicted"/>
<evidence type="ECO:0000313" key="2">
    <source>
        <dbReference type="Proteomes" id="UP000622317"/>
    </source>
</evidence>
<dbReference type="Proteomes" id="UP000622317">
    <property type="component" value="Unassembled WGS sequence"/>
</dbReference>
<comment type="caution">
    <text evidence="1">The sequence shown here is derived from an EMBL/GenBank/DDBJ whole genome shotgun (WGS) entry which is preliminary data.</text>
</comment>
<accession>A0A927F9M0</accession>
<protein>
    <submittedName>
        <fullName evidence="1">Uncharacterized protein</fullName>
    </submittedName>
</protein>
<reference evidence="1" key="1">
    <citation type="submission" date="2020-09" db="EMBL/GenBank/DDBJ databases">
        <title>Pelagicoccus enzymogenes sp. nov. with an EPS production, isolated from marine sediment.</title>
        <authorList>
            <person name="Feng X."/>
        </authorList>
    </citation>
    <scope>NUCLEOTIDE SEQUENCE</scope>
    <source>
        <strain evidence="1">NFK12</strain>
    </source>
</reference>